<evidence type="ECO:0000313" key="2">
    <source>
        <dbReference type="EMBL" id="WLR41395.1"/>
    </source>
</evidence>
<keyword evidence="1" id="KW-0812">Transmembrane</keyword>
<protein>
    <submittedName>
        <fullName evidence="2">Uncharacterized protein</fullName>
    </submittedName>
</protein>
<evidence type="ECO:0000313" key="3">
    <source>
        <dbReference type="Proteomes" id="UP001197974"/>
    </source>
</evidence>
<feature type="transmembrane region" description="Helical" evidence="1">
    <location>
        <begin position="6"/>
        <end position="23"/>
    </location>
</feature>
<keyword evidence="1" id="KW-1133">Transmembrane helix</keyword>
<gene>
    <name evidence="2" type="ORF">LC087_10790</name>
</gene>
<organism evidence="2 3">
    <name type="scientific">Bacillus carboniphilus</name>
    <dbReference type="NCBI Taxonomy" id="86663"/>
    <lineage>
        <taxon>Bacteria</taxon>
        <taxon>Bacillati</taxon>
        <taxon>Bacillota</taxon>
        <taxon>Bacilli</taxon>
        <taxon>Bacillales</taxon>
        <taxon>Bacillaceae</taxon>
        <taxon>Bacillus</taxon>
    </lineage>
</organism>
<dbReference type="EMBL" id="CP129013">
    <property type="protein sequence ID" value="WLR41395.1"/>
    <property type="molecule type" value="Genomic_DNA"/>
</dbReference>
<reference evidence="2 3" key="1">
    <citation type="submission" date="2023-06" db="EMBL/GenBank/DDBJ databases">
        <title>Five Gram-positive bacteria isolated from mangrove sediments in Shenzhen, Guangdong, China.</title>
        <authorList>
            <person name="Yu S."/>
            <person name="Zheng W."/>
            <person name="Huang Y."/>
        </authorList>
    </citation>
    <scope>NUCLEOTIDE SEQUENCE [LARGE SCALE GENOMIC DNA]</scope>
    <source>
        <strain evidence="2 3">SaN35-3</strain>
    </source>
</reference>
<keyword evidence="3" id="KW-1185">Reference proteome</keyword>
<dbReference type="Proteomes" id="UP001197974">
    <property type="component" value="Chromosome"/>
</dbReference>
<proteinExistence type="predicted"/>
<keyword evidence="1" id="KW-0472">Membrane</keyword>
<name>A0ABY9JPQ8_9BACI</name>
<accession>A0ABY9JPQ8</accession>
<evidence type="ECO:0000256" key="1">
    <source>
        <dbReference type="SAM" id="Phobius"/>
    </source>
</evidence>
<sequence>MNKKRVFSFFSLLVLIVISLFIYQRNTDEPYQGMSIIPEHHSDIPLYKGLEPTRNEYVIDGEKWEDIYNYYLNELPKMGWEVVHEESALDDTDPSNDWSGFISTWKKDEFEGALWISAGYNQYDEKTEVKFDSSSK</sequence>
<dbReference type="RefSeq" id="WP_226541184.1">
    <property type="nucleotide sequence ID" value="NZ_CP129013.1"/>
</dbReference>